<protein>
    <submittedName>
        <fullName evidence="1">Ribonuclease H-like domain-containing protein</fullName>
    </submittedName>
</protein>
<feature type="non-terminal residue" evidence="1">
    <location>
        <position position="118"/>
    </location>
</feature>
<dbReference type="AlphaFoldDB" id="A0A699KK20"/>
<reference evidence="1" key="1">
    <citation type="journal article" date="2019" name="Sci. Rep.">
        <title>Draft genome of Tanacetum cinerariifolium, the natural source of mosquito coil.</title>
        <authorList>
            <person name="Yamashiro T."/>
            <person name="Shiraishi A."/>
            <person name="Satake H."/>
            <person name="Nakayama K."/>
        </authorList>
    </citation>
    <scope>NUCLEOTIDE SEQUENCE</scope>
</reference>
<organism evidence="1">
    <name type="scientific">Tanacetum cinerariifolium</name>
    <name type="common">Dalmatian daisy</name>
    <name type="synonym">Chrysanthemum cinerariifolium</name>
    <dbReference type="NCBI Taxonomy" id="118510"/>
    <lineage>
        <taxon>Eukaryota</taxon>
        <taxon>Viridiplantae</taxon>
        <taxon>Streptophyta</taxon>
        <taxon>Embryophyta</taxon>
        <taxon>Tracheophyta</taxon>
        <taxon>Spermatophyta</taxon>
        <taxon>Magnoliopsida</taxon>
        <taxon>eudicotyledons</taxon>
        <taxon>Gunneridae</taxon>
        <taxon>Pentapetalae</taxon>
        <taxon>asterids</taxon>
        <taxon>campanulids</taxon>
        <taxon>Asterales</taxon>
        <taxon>Asteraceae</taxon>
        <taxon>Asteroideae</taxon>
        <taxon>Anthemideae</taxon>
        <taxon>Anthemidinae</taxon>
        <taxon>Tanacetum</taxon>
    </lineage>
</organism>
<sequence length="118" mass="13141">MSYGDSLNYSSTTIYSIPSNSKTGSHISDFEQIEKLDLEEVDLKWKMAMFSVRVHNFEQKAGRKINFNKKESARFNKKKDAIEEGAAKIYNLITGADTKEASTAGDAGEFALMSVTSE</sequence>
<name>A0A699KK20_TANCI</name>
<evidence type="ECO:0000313" key="1">
    <source>
        <dbReference type="EMBL" id="GFA94987.1"/>
    </source>
</evidence>
<dbReference type="EMBL" id="BKCJ010520372">
    <property type="protein sequence ID" value="GFA94987.1"/>
    <property type="molecule type" value="Genomic_DNA"/>
</dbReference>
<gene>
    <name evidence="1" type="ORF">Tci_666959</name>
</gene>
<accession>A0A699KK20</accession>
<proteinExistence type="predicted"/>
<comment type="caution">
    <text evidence="1">The sequence shown here is derived from an EMBL/GenBank/DDBJ whole genome shotgun (WGS) entry which is preliminary data.</text>
</comment>